<gene>
    <name evidence="2" type="ORF">METZ01_LOCUS165115</name>
</gene>
<dbReference type="Gene3D" id="1.20.58.520">
    <property type="entry name" value="Amidohydrolase"/>
    <property type="match status" value="1"/>
</dbReference>
<dbReference type="InterPro" id="IPR006680">
    <property type="entry name" value="Amidohydro-rel"/>
</dbReference>
<dbReference type="Gene3D" id="3.20.20.140">
    <property type="entry name" value="Metal-dependent hydrolases"/>
    <property type="match status" value="1"/>
</dbReference>
<organism evidence="2">
    <name type="scientific">marine metagenome</name>
    <dbReference type="NCBI Taxonomy" id="408172"/>
    <lineage>
        <taxon>unclassified sequences</taxon>
        <taxon>metagenomes</taxon>
        <taxon>ecological metagenomes</taxon>
    </lineage>
</organism>
<reference evidence="2" key="1">
    <citation type="submission" date="2018-05" db="EMBL/GenBank/DDBJ databases">
        <authorList>
            <person name="Lanie J.A."/>
            <person name="Ng W.-L."/>
            <person name="Kazmierczak K.M."/>
            <person name="Andrzejewski T.M."/>
            <person name="Davidsen T.M."/>
            <person name="Wayne K.J."/>
            <person name="Tettelin H."/>
            <person name="Glass J.I."/>
            <person name="Rusch D."/>
            <person name="Podicherti R."/>
            <person name="Tsui H.-C.T."/>
            <person name="Winkler M.E."/>
        </authorList>
    </citation>
    <scope>NUCLEOTIDE SEQUENCE</scope>
</reference>
<accession>A0A382BFJ0</accession>
<sequence>MEVRVARYAIRVLILPLSFLLVMLYPAMIRGQALPRDAGSYVIVGGRLWAGTGDEAIANPGILIRNGTILQIGSLGEEYANLLRIELSDENFLMPGLFDLHAHYAVDLFGEGRVDEYTVNPVLFLANGVTSTFPAGEVDPTEARKGRERIASGEISGPRIYSSGPYWGSARPGWQHAVMTPDSIRREGAYWALKGARGFKAKGIRPSQLEAVIEVAHAHGLTVTAHLDSGFRNSVNPRDAILMGIDRIEHFLGGDALPATLSAYESLEALDLDHIVTATRIREQTELFIEHGAFFDATLTAYGYFADREAEVYEYWEDEMGFLTPYARSIVGAGLPRDPSEQFGRIYRVKRETVKAFYDHGGADNLTLGTDHPSWGEFFSGFGSHRELHAMVLAGIPHPAALRAGTINAARALGVDTRLGTIEPGKYADLIVIEGDPLTVITDTRNIRIVVKAGQVYDPRELLDEVRGTMGPSSSTDADWWKGNLRLGR</sequence>
<dbReference type="Gene3D" id="3.40.50.10910">
    <property type="entry name" value="Amidohydrolase"/>
    <property type="match status" value="2"/>
</dbReference>
<dbReference type="SUPFAM" id="SSF51338">
    <property type="entry name" value="Composite domain of metallo-dependent hydrolases"/>
    <property type="match status" value="1"/>
</dbReference>
<dbReference type="InterPro" id="IPR032466">
    <property type="entry name" value="Metal_Hydrolase"/>
</dbReference>
<dbReference type="InterPro" id="IPR051781">
    <property type="entry name" value="Metallo-dep_Hydrolase"/>
</dbReference>
<evidence type="ECO:0000259" key="1">
    <source>
        <dbReference type="Pfam" id="PF01979"/>
    </source>
</evidence>
<protein>
    <recommendedName>
        <fullName evidence="1">Amidohydrolase-related domain-containing protein</fullName>
    </recommendedName>
</protein>
<dbReference type="AlphaFoldDB" id="A0A382BFJ0"/>
<dbReference type="InterPro" id="IPR011059">
    <property type="entry name" value="Metal-dep_hydrolase_composite"/>
</dbReference>
<dbReference type="Pfam" id="PF01979">
    <property type="entry name" value="Amidohydro_1"/>
    <property type="match status" value="1"/>
</dbReference>
<dbReference type="PANTHER" id="PTHR43135">
    <property type="entry name" value="ALPHA-D-RIBOSE 1-METHYLPHOSPHONATE 5-TRIPHOSPHATE DIPHOSPHATASE"/>
    <property type="match status" value="1"/>
</dbReference>
<name>A0A382BFJ0_9ZZZZ</name>
<dbReference type="SUPFAM" id="SSF51556">
    <property type="entry name" value="Metallo-dependent hydrolases"/>
    <property type="match status" value="1"/>
</dbReference>
<dbReference type="Gene3D" id="3.30.110.90">
    <property type="entry name" value="Amidohydrolase"/>
    <property type="match status" value="1"/>
</dbReference>
<proteinExistence type="predicted"/>
<dbReference type="GO" id="GO:0016810">
    <property type="term" value="F:hydrolase activity, acting on carbon-nitrogen (but not peptide) bonds"/>
    <property type="evidence" value="ECO:0007669"/>
    <property type="project" value="InterPro"/>
</dbReference>
<evidence type="ECO:0000313" key="2">
    <source>
        <dbReference type="EMBL" id="SVB12261.1"/>
    </source>
</evidence>
<dbReference type="Gene3D" id="2.30.40.10">
    <property type="entry name" value="Urease, subunit C, domain 1"/>
    <property type="match status" value="2"/>
</dbReference>
<dbReference type="EMBL" id="UINC01029477">
    <property type="protein sequence ID" value="SVB12261.1"/>
    <property type="molecule type" value="Genomic_DNA"/>
</dbReference>
<feature type="domain" description="Amidohydrolase-related" evidence="1">
    <location>
        <begin position="92"/>
        <end position="456"/>
    </location>
</feature>
<dbReference type="PANTHER" id="PTHR43135:SF3">
    <property type="entry name" value="ALPHA-D-RIBOSE 1-METHYLPHOSPHONATE 5-TRIPHOSPHATE DIPHOSPHATASE"/>
    <property type="match status" value="1"/>
</dbReference>